<dbReference type="InterPro" id="IPR049577">
    <property type="entry name" value="GMPP_N"/>
</dbReference>
<evidence type="ECO:0000256" key="2">
    <source>
        <dbReference type="ARBA" id="ARBA00012387"/>
    </source>
</evidence>
<reference evidence="12 13" key="1">
    <citation type="submission" date="2022-09" db="EMBL/GenBank/DDBJ databases">
        <authorList>
            <person name="Kop L."/>
        </authorList>
    </citation>
    <scope>NUCLEOTIDE SEQUENCE [LARGE SCALE GENOMIC DNA]</scope>
    <source>
        <strain evidence="12 13">347</strain>
    </source>
</reference>
<proteinExistence type="inferred from homology"/>
<evidence type="ECO:0000313" key="13">
    <source>
        <dbReference type="Proteomes" id="UP001157733"/>
    </source>
</evidence>
<dbReference type="EC" id="2.7.7.13" evidence="2"/>
<dbReference type="InterPro" id="IPR051161">
    <property type="entry name" value="Mannose-6P_isomerase_type2"/>
</dbReference>
<dbReference type="Pfam" id="PF00483">
    <property type="entry name" value="NTP_transferase"/>
    <property type="match status" value="1"/>
</dbReference>
<evidence type="ECO:0000259" key="10">
    <source>
        <dbReference type="Pfam" id="PF01050"/>
    </source>
</evidence>
<comment type="catalytic activity">
    <reaction evidence="7">
        <text>alpha-D-mannose 1-phosphate + GTP + H(+) = GDP-alpha-D-mannose + diphosphate</text>
        <dbReference type="Rhea" id="RHEA:15229"/>
        <dbReference type="ChEBI" id="CHEBI:15378"/>
        <dbReference type="ChEBI" id="CHEBI:33019"/>
        <dbReference type="ChEBI" id="CHEBI:37565"/>
        <dbReference type="ChEBI" id="CHEBI:57527"/>
        <dbReference type="ChEBI" id="CHEBI:58409"/>
        <dbReference type="EC" id="2.7.7.13"/>
    </reaction>
</comment>
<evidence type="ECO:0000256" key="5">
    <source>
        <dbReference type="ARBA" id="ARBA00022741"/>
    </source>
</evidence>
<evidence type="ECO:0000256" key="6">
    <source>
        <dbReference type="ARBA" id="ARBA00023134"/>
    </source>
</evidence>
<dbReference type="CDD" id="cd02509">
    <property type="entry name" value="GDP-M1P_Guanylyltransferase"/>
    <property type="match status" value="1"/>
</dbReference>
<dbReference type="Gene3D" id="3.90.550.10">
    <property type="entry name" value="Spore Coat Polysaccharide Biosynthesis Protein SpsA, Chain A"/>
    <property type="match status" value="1"/>
</dbReference>
<dbReference type="CDD" id="cd02213">
    <property type="entry name" value="cupin_PMI_typeII_C"/>
    <property type="match status" value="1"/>
</dbReference>
<keyword evidence="6" id="KW-0342">GTP-binding</keyword>
<protein>
    <recommendedName>
        <fullName evidence="2">mannose-1-phosphate guanylyltransferase</fullName>
        <ecNumber evidence="2">2.7.7.13</ecNumber>
    </recommendedName>
</protein>
<comment type="similarity">
    <text evidence="1 8">Belongs to the mannose-6-phosphate isomerase type 2 family.</text>
</comment>
<keyword evidence="5" id="KW-0547">Nucleotide-binding</keyword>
<feature type="domain" description="MannoseP isomerase/GMP-like beta-helix" evidence="11">
    <location>
        <begin position="351"/>
        <end position="402"/>
    </location>
</feature>
<organism evidence="12 13">
    <name type="scientific">Nitrospina watsonii</name>
    <dbReference type="NCBI Taxonomy" id="1323948"/>
    <lineage>
        <taxon>Bacteria</taxon>
        <taxon>Pseudomonadati</taxon>
        <taxon>Nitrospinota/Tectimicrobiota group</taxon>
        <taxon>Nitrospinota</taxon>
        <taxon>Nitrospinia</taxon>
        <taxon>Nitrospinales</taxon>
        <taxon>Nitrospinaceae</taxon>
        <taxon>Nitrospina</taxon>
    </lineage>
</organism>
<evidence type="ECO:0000313" key="12">
    <source>
        <dbReference type="EMBL" id="CAI2717061.1"/>
    </source>
</evidence>
<evidence type="ECO:0000259" key="11">
    <source>
        <dbReference type="Pfam" id="PF22640"/>
    </source>
</evidence>
<evidence type="ECO:0000256" key="7">
    <source>
        <dbReference type="ARBA" id="ARBA00047343"/>
    </source>
</evidence>
<dbReference type="SUPFAM" id="SSF53448">
    <property type="entry name" value="Nucleotide-diphospho-sugar transferases"/>
    <property type="match status" value="1"/>
</dbReference>
<dbReference type="Pfam" id="PF01050">
    <property type="entry name" value="MannoseP_isomer"/>
    <property type="match status" value="1"/>
</dbReference>
<evidence type="ECO:0000256" key="4">
    <source>
        <dbReference type="ARBA" id="ARBA00022695"/>
    </source>
</evidence>
<dbReference type="Proteomes" id="UP001157733">
    <property type="component" value="Chromosome"/>
</dbReference>
<accession>A0ABN8W1R4</accession>
<dbReference type="NCBIfam" id="TIGR01479">
    <property type="entry name" value="GMP_PMI"/>
    <property type="match status" value="1"/>
</dbReference>
<gene>
    <name evidence="12" type="primary">cpsB</name>
    <name evidence="12" type="ORF">NSPWAT_0202</name>
</gene>
<sequence>MRGRIYHGAGLDGQSKIYKTDKQKDAMNDKDLSAHQGGAITNSEQTRTSSKFLSRSIIPVILCGGVGSRLWPVSRDLHPKPFIRLSDGQSLLQKAFLRGAQLPGVAEILTVTNRDLFFKTKDEYCEVNASGLPLSFILEPFGRNTAAAIAAATLQVSAAHGSDAIMLVLAADHLIADHTAFQQAVAEASGLASTGNLVTFGIQPHGPETGYGYIEADGNAVLRFVEKPCLDKAKEYLASGRFFWNSGMFCFTSGAMLHQLEEQCPDILSATRACMEQSRSTAGQGFAQVELDPDLFSKVPDNSIDYAVMEKTHNALVVACDIGWSDIGCWKALGDLTTPDDNNNRVQGCALVVDSKNCTIKSENRVVGAVGVENLIIIDTADALLVVDNRRTQEVKHLYAQLQAQGHEAHKLHRTVYRPWGTYTVLEEGPNFKIKRIEIKSGASISLQMHHHRSEHWVVVMGIAKVLNGDNELILRANESTFIPAQHKHRLENIGTGKLVIIEVQTGGYLGEDDIVRFEDAYGRTP</sequence>
<dbReference type="InterPro" id="IPR054566">
    <property type="entry name" value="ManC/GMP-like_b-helix"/>
</dbReference>
<dbReference type="Pfam" id="PF22640">
    <property type="entry name" value="ManC_GMP_beta-helix"/>
    <property type="match status" value="1"/>
</dbReference>
<evidence type="ECO:0000256" key="3">
    <source>
        <dbReference type="ARBA" id="ARBA00022679"/>
    </source>
</evidence>
<dbReference type="EMBL" id="OX336137">
    <property type="protein sequence ID" value="CAI2717061.1"/>
    <property type="molecule type" value="Genomic_DNA"/>
</dbReference>
<evidence type="ECO:0000256" key="1">
    <source>
        <dbReference type="ARBA" id="ARBA00006115"/>
    </source>
</evidence>
<feature type="domain" description="Nucleotidyl transferase" evidence="9">
    <location>
        <begin position="59"/>
        <end position="337"/>
    </location>
</feature>
<dbReference type="InterPro" id="IPR006375">
    <property type="entry name" value="Man1P_GuaTrfase/Man6P_Isoase"/>
</dbReference>
<dbReference type="Gene3D" id="2.60.120.10">
    <property type="entry name" value="Jelly Rolls"/>
    <property type="match status" value="1"/>
</dbReference>
<feature type="domain" description="Mannose-6-phosphate isomerase type II C-terminal" evidence="10">
    <location>
        <begin position="406"/>
        <end position="520"/>
    </location>
</feature>
<dbReference type="InterPro" id="IPR011051">
    <property type="entry name" value="RmlC_Cupin_sf"/>
</dbReference>
<dbReference type="PANTHER" id="PTHR46390">
    <property type="entry name" value="MANNOSE-1-PHOSPHATE GUANYLYLTRANSFERASE"/>
    <property type="match status" value="1"/>
</dbReference>
<name>A0ABN8W1R4_9BACT</name>
<keyword evidence="13" id="KW-1185">Reference proteome</keyword>
<evidence type="ECO:0000256" key="8">
    <source>
        <dbReference type="RuleBase" id="RU004190"/>
    </source>
</evidence>
<dbReference type="InterPro" id="IPR005835">
    <property type="entry name" value="NTP_transferase_dom"/>
</dbReference>
<keyword evidence="4 12" id="KW-0548">Nucleotidyltransferase</keyword>
<dbReference type="PANTHER" id="PTHR46390:SF1">
    <property type="entry name" value="MANNOSE-1-PHOSPHATE GUANYLYLTRANSFERASE"/>
    <property type="match status" value="1"/>
</dbReference>
<dbReference type="InterPro" id="IPR014710">
    <property type="entry name" value="RmlC-like_jellyroll"/>
</dbReference>
<dbReference type="GO" id="GO:0004475">
    <property type="term" value="F:mannose-1-phosphate guanylyltransferase (GTP) activity"/>
    <property type="evidence" value="ECO:0007669"/>
    <property type="project" value="UniProtKB-EC"/>
</dbReference>
<keyword evidence="3 12" id="KW-0808">Transferase</keyword>
<evidence type="ECO:0000259" key="9">
    <source>
        <dbReference type="Pfam" id="PF00483"/>
    </source>
</evidence>
<dbReference type="InterPro" id="IPR001538">
    <property type="entry name" value="Man6P_isomerase-2_C"/>
</dbReference>
<dbReference type="SUPFAM" id="SSF51182">
    <property type="entry name" value="RmlC-like cupins"/>
    <property type="match status" value="1"/>
</dbReference>
<dbReference type="InterPro" id="IPR029044">
    <property type="entry name" value="Nucleotide-diphossugar_trans"/>
</dbReference>